<dbReference type="PANTHER" id="PTHR43861">
    <property type="entry name" value="TRANS-ACONITATE 2-METHYLTRANSFERASE-RELATED"/>
    <property type="match status" value="1"/>
</dbReference>
<sequence length="320" mass="32684">MTVPARSSGDLLADRRYAWAEAALADGDAAACADLAEQVLERAPAFAPAWLLLGRAREAMAGEDPSARARAAEAFATVLALDPADPLGAGLRLARMGRPGGGTAISPAYVRALFDGYAARFEHHLVEGLGYRGPALLREALVEVAASRGRAPPFGRALDLGCGTGLVARALGGLVGPLAGVDLSPGMLAAARRTGLYARLVEGDLLAFLAAEPAGAADLVVAADVFIYLHDLAPVLGAAARALVPGGLFAFTLQAHEGEHGAVLGPDGRYAHGAGTVRAEAAAAGLSVARFAPAAIRRERGADVPGWLVVLERERRASAA</sequence>
<reference evidence="2" key="1">
    <citation type="journal article" date="2021" name="Front. Microbiol.">
        <title>Comprehensive Comparative Genomics and Phenotyping of Methylobacterium Species.</title>
        <authorList>
            <person name="Alessa O."/>
            <person name="Ogura Y."/>
            <person name="Fujitani Y."/>
            <person name="Takami H."/>
            <person name="Hayashi T."/>
            <person name="Sahin N."/>
            <person name="Tani A."/>
        </authorList>
    </citation>
    <scope>NUCLEOTIDE SEQUENCE</scope>
    <source>
        <strain evidence="2">KCTC 52305</strain>
    </source>
</reference>
<dbReference type="InterPro" id="IPR029063">
    <property type="entry name" value="SAM-dependent_MTases_sf"/>
</dbReference>
<protein>
    <submittedName>
        <fullName evidence="2">Trans-aconitate 2-methyltransferase</fullName>
    </submittedName>
</protein>
<dbReference type="Gene3D" id="3.40.50.150">
    <property type="entry name" value="Vaccinia Virus protein VP39"/>
    <property type="match status" value="1"/>
</dbReference>
<organism evidence="2 3">
    <name type="scientific">Methylobacterium crusticola</name>
    <dbReference type="NCBI Taxonomy" id="1697972"/>
    <lineage>
        <taxon>Bacteria</taxon>
        <taxon>Pseudomonadati</taxon>
        <taxon>Pseudomonadota</taxon>
        <taxon>Alphaproteobacteria</taxon>
        <taxon>Hyphomicrobiales</taxon>
        <taxon>Methylobacteriaceae</taxon>
        <taxon>Methylobacterium</taxon>
    </lineage>
</organism>
<dbReference type="EMBL" id="BPQH01000010">
    <property type="protein sequence ID" value="GJD50671.1"/>
    <property type="molecule type" value="Genomic_DNA"/>
</dbReference>
<evidence type="ECO:0000313" key="3">
    <source>
        <dbReference type="Proteomes" id="UP001055167"/>
    </source>
</evidence>
<dbReference type="Pfam" id="PF08241">
    <property type="entry name" value="Methyltransf_11"/>
    <property type="match status" value="1"/>
</dbReference>
<keyword evidence="3" id="KW-1185">Reference proteome</keyword>
<dbReference type="InterPro" id="IPR013216">
    <property type="entry name" value="Methyltransf_11"/>
</dbReference>
<dbReference type="CDD" id="cd02440">
    <property type="entry name" value="AdoMet_MTases"/>
    <property type="match status" value="1"/>
</dbReference>
<dbReference type="RefSeq" id="WP_128562666.1">
    <property type="nucleotide sequence ID" value="NZ_BPQH01000010.1"/>
</dbReference>
<name>A0ABQ4QZ64_9HYPH</name>
<gene>
    <name evidence="2" type="primary">tam_3</name>
    <name evidence="2" type="ORF">OPKNFCMD_3414</name>
</gene>
<dbReference type="Proteomes" id="UP001055167">
    <property type="component" value="Unassembled WGS sequence"/>
</dbReference>
<dbReference type="SUPFAM" id="SSF53335">
    <property type="entry name" value="S-adenosyl-L-methionine-dependent methyltransferases"/>
    <property type="match status" value="1"/>
</dbReference>
<reference evidence="2" key="2">
    <citation type="submission" date="2021-08" db="EMBL/GenBank/DDBJ databases">
        <authorList>
            <person name="Tani A."/>
            <person name="Ola A."/>
            <person name="Ogura Y."/>
            <person name="Katsura K."/>
            <person name="Hayashi T."/>
        </authorList>
    </citation>
    <scope>NUCLEOTIDE SEQUENCE</scope>
    <source>
        <strain evidence="2">KCTC 52305</strain>
    </source>
</reference>
<dbReference type="PANTHER" id="PTHR43861:SF1">
    <property type="entry name" value="TRANS-ACONITATE 2-METHYLTRANSFERASE"/>
    <property type="match status" value="1"/>
</dbReference>
<feature type="domain" description="Methyltransferase type 11" evidence="1">
    <location>
        <begin position="158"/>
        <end position="251"/>
    </location>
</feature>
<proteinExistence type="predicted"/>
<evidence type="ECO:0000259" key="1">
    <source>
        <dbReference type="Pfam" id="PF08241"/>
    </source>
</evidence>
<comment type="caution">
    <text evidence="2">The sequence shown here is derived from an EMBL/GenBank/DDBJ whole genome shotgun (WGS) entry which is preliminary data.</text>
</comment>
<accession>A0ABQ4QZ64</accession>
<evidence type="ECO:0000313" key="2">
    <source>
        <dbReference type="EMBL" id="GJD50671.1"/>
    </source>
</evidence>